<dbReference type="CDD" id="cd06223">
    <property type="entry name" value="PRTases_typeI"/>
    <property type="match status" value="1"/>
</dbReference>
<organism evidence="2 3">
    <name type="scientific">Owenweeksia hongkongensis (strain DSM 17368 / CIP 108786 / JCM 12287 / NRRL B-23963 / UST20020801)</name>
    <dbReference type="NCBI Taxonomy" id="926562"/>
    <lineage>
        <taxon>Bacteria</taxon>
        <taxon>Pseudomonadati</taxon>
        <taxon>Bacteroidota</taxon>
        <taxon>Flavobacteriia</taxon>
        <taxon>Flavobacteriales</taxon>
        <taxon>Owenweeksiaceae</taxon>
        <taxon>Owenweeksia</taxon>
    </lineage>
</organism>
<dbReference type="RefSeq" id="WP_014201159.1">
    <property type="nucleotide sequence ID" value="NC_016599.1"/>
</dbReference>
<dbReference type="SUPFAM" id="SSF53271">
    <property type="entry name" value="PRTase-like"/>
    <property type="match status" value="1"/>
</dbReference>
<dbReference type="GO" id="GO:0016757">
    <property type="term" value="F:glycosyltransferase activity"/>
    <property type="evidence" value="ECO:0007669"/>
    <property type="project" value="UniProtKB-KW"/>
</dbReference>
<dbReference type="Pfam" id="PF00156">
    <property type="entry name" value="Pribosyltran"/>
    <property type="match status" value="1"/>
</dbReference>
<sequence>MTTTSTEVLNHQQIEDRIKRMAWQIYETHQDDAEIILAGIVNKGYRLAELIAEQLKNICPLKISLYRLKVDKKNPLNGITELSPARESFEDTSVIVVDDVLNTGSTLIYGVKHFLDHKVKQLKTVVLVDRNHKSFPVKADFKGLSLSTNLMEHVEVNLKEAPFTVVVS</sequence>
<gene>
    <name evidence="2" type="ordered locus">Oweho_0785</name>
</gene>
<reference evidence="2 3" key="1">
    <citation type="journal article" date="2012" name="Stand. Genomic Sci.">
        <title>Genome sequence of the orange-pigmented seawater bacterium Owenweeksia hongkongensis type strain (UST20020801(T)).</title>
        <authorList>
            <person name="Riedel T."/>
            <person name="Held B."/>
            <person name="Nolan M."/>
            <person name="Lucas S."/>
            <person name="Lapidus A."/>
            <person name="Tice H."/>
            <person name="Del Rio T.G."/>
            <person name="Cheng J.F."/>
            <person name="Han C."/>
            <person name="Tapia R."/>
            <person name="Goodwin L.A."/>
            <person name="Pitluck S."/>
            <person name="Liolios K."/>
            <person name="Mavromatis K."/>
            <person name="Pagani I."/>
            <person name="Ivanova N."/>
            <person name="Mikhailova N."/>
            <person name="Pati A."/>
            <person name="Chen A."/>
            <person name="Palaniappan K."/>
            <person name="Rohde M."/>
            <person name="Tindall B.J."/>
            <person name="Detter J.C."/>
            <person name="Goker M."/>
            <person name="Woyke T."/>
            <person name="Bristow J."/>
            <person name="Eisen J.A."/>
            <person name="Markowitz V."/>
            <person name="Hugenholtz P."/>
            <person name="Klenk H.P."/>
            <person name="Kyrpides N.C."/>
        </authorList>
    </citation>
    <scope>NUCLEOTIDE SEQUENCE</scope>
    <source>
        <strain evidence="3">DSM 17368 / JCM 12287 / NRRL B-23963</strain>
    </source>
</reference>
<dbReference type="PANTHER" id="PTHR11608">
    <property type="entry name" value="BIFUNCTIONAL PROTEIN PYRR"/>
    <property type="match status" value="1"/>
</dbReference>
<dbReference type="InterPro" id="IPR000836">
    <property type="entry name" value="PRTase_dom"/>
</dbReference>
<dbReference type="STRING" id="926562.Oweho_0785"/>
<evidence type="ECO:0000313" key="2">
    <source>
        <dbReference type="EMBL" id="AEV31798.1"/>
    </source>
</evidence>
<name>G8R248_OWEHD</name>
<accession>G8R248</accession>
<dbReference type="Gene3D" id="3.40.50.2020">
    <property type="match status" value="1"/>
</dbReference>
<dbReference type="InterPro" id="IPR029057">
    <property type="entry name" value="PRTase-like"/>
</dbReference>
<evidence type="ECO:0000313" key="3">
    <source>
        <dbReference type="Proteomes" id="UP000005631"/>
    </source>
</evidence>
<proteinExistence type="predicted"/>
<dbReference type="EMBL" id="CP003156">
    <property type="protein sequence ID" value="AEV31798.1"/>
    <property type="molecule type" value="Genomic_DNA"/>
</dbReference>
<dbReference type="AlphaFoldDB" id="G8R248"/>
<protein>
    <submittedName>
        <fullName evidence="2">Pyrimidine operon attenuation protein/uracil phosphoribosyltransferase</fullName>
    </submittedName>
</protein>
<dbReference type="Proteomes" id="UP000005631">
    <property type="component" value="Chromosome"/>
</dbReference>
<dbReference type="eggNOG" id="COG2065">
    <property type="taxonomic scope" value="Bacteria"/>
</dbReference>
<evidence type="ECO:0000259" key="1">
    <source>
        <dbReference type="Pfam" id="PF00156"/>
    </source>
</evidence>
<dbReference type="OrthoDB" id="664757at2"/>
<dbReference type="InterPro" id="IPR050137">
    <property type="entry name" value="PyrR_bifunctional"/>
</dbReference>
<feature type="domain" description="Phosphoribosyltransferase" evidence="1">
    <location>
        <begin position="6"/>
        <end position="155"/>
    </location>
</feature>
<keyword evidence="3" id="KW-1185">Reference proteome</keyword>
<keyword evidence="2" id="KW-0328">Glycosyltransferase</keyword>
<dbReference type="HOGENOM" id="CLU_094234_2_2_10"/>
<dbReference type="PANTHER" id="PTHR11608:SF0">
    <property type="entry name" value="BIFUNCTIONAL PROTEIN PYRR"/>
    <property type="match status" value="1"/>
</dbReference>
<keyword evidence="2" id="KW-0808">Transferase</keyword>
<dbReference type="KEGG" id="oho:Oweho_0785"/>
<dbReference type="PATRIC" id="fig|926562.3.peg.801"/>